<evidence type="ECO:0000256" key="1">
    <source>
        <dbReference type="ARBA" id="ARBA00022574"/>
    </source>
</evidence>
<dbReference type="PROSITE" id="PS50082">
    <property type="entry name" value="WD_REPEATS_2"/>
    <property type="match status" value="1"/>
</dbReference>
<dbReference type="AlphaFoldDB" id="A0A1J4KA67"/>
<dbReference type="Pfam" id="PF00400">
    <property type="entry name" value="WD40"/>
    <property type="match status" value="1"/>
</dbReference>
<name>A0A1J4KA67_9EUKA</name>
<dbReference type="GO" id="GO:0071541">
    <property type="term" value="C:eukaryotic translation initiation factor 3 complex, eIF3m"/>
    <property type="evidence" value="ECO:0007669"/>
    <property type="project" value="TreeGrafter"/>
</dbReference>
<dbReference type="GO" id="GO:0002183">
    <property type="term" value="P:cytoplasmic translational initiation"/>
    <property type="evidence" value="ECO:0007669"/>
    <property type="project" value="TreeGrafter"/>
</dbReference>
<keyword evidence="1 5" id="KW-0853">WD repeat</keyword>
<keyword evidence="7" id="KW-1185">Reference proteome</keyword>
<comment type="caution">
    <text evidence="6">The sequence shown here is derived from an EMBL/GenBank/DDBJ whole genome shotgun (WGS) entry which is preliminary data.</text>
</comment>
<evidence type="ECO:0000256" key="4">
    <source>
        <dbReference type="ARBA" id="ARBA00040390"/>
    </source>
</evidence>
<feature type="repeat" description="WD" evidence="5">
    <location>
        <begin position="198"/>
        <end position="239"/>
    </location>
</feature>
<reference evidence="6" key="1">
    <citation type="submission" date="2016-10" db="EMBL/GenBank/DDBJ databases">
        <authorList>
            <person name="Benchimol M."/>
            <person name="Almeida L.G."/>
            <person name="Vasconcelos A.T."/>
            <person name="Perreira-Neves A."/>
            <person name="Rosa I.A."/>
            <person name="Tasca T."/>
            <person name="Bogo M.R."/>
            <person name="de Souza W."/>
        </authorList>
    </citation>
    <scope>NUCLEOTIDE SEQUENCE [LARGE SCALE GENOMIC DNA]</scope>
    <source>
        <strain evidence="6">K</strain>
    </source>
</reference>
<protein>
    <recommendedName>
        <fullName evidence="4">Serine-threonine kinase receptor-associated protein</fullName>
    </recommendedName>
</protein>
<dbReference type="SMART" id="SM00320">
    <property type="entry name" value="WD40"/>
    <property type="match status" value="5"/>
</dbReference>
<dbReference type="InterPro" id="IPR001680">
    <property type="entry name" value="WD40_rpt"/>
</dbReference>
<proteinExistence type="inferred from homology"/>
<comment type="similarity">
    <text evidence="3">Belongs to the WD repeat STRAP family.</text>
</comment>
<evidence type="ECO:0000256" key="3">
    <source>
        <dbReference type="ARBA" id="ARBA00038394"/>
    </source>
</evidence>
<gene>
    <name evidence="6" type="ORF">TRFO_04938</name>
</gene>
<dbReference type="SUPFAM" id="SSF50998">
    <property type="entry name" value="Quinoprotein alcohol dehydrogenase-like"/>
    <property type="match status" value="1"/>
</dbReference>
<dbReference type="VEuPathDB" id="TrichDB:TRFO_04938"/>
<dbReference type="GO" id="GO:0003743">
    <property type="term" value="F:translation initiation factor activity"/>
    <property type="evidence" value="ECO:0007669"/>
    <property type="project" value="TreeGrafter"/>
</dbReference>
<dbReference type="Gene3D" id="2.130.10.10">
    <property type="entry name" value="YVTN repeat-like/Quinoprotein amine dehydrogenase"/>
    <property type="match status" value="1"/>
</dbReference>
<organism evidence="6 7">
    <name type="scientific">Tritrichomonas foetus</name>
    <dbReference type="NCBI Taxonomy" id="1144522"/>
    <lineage>
        <taxon>Eukaryota</taxon>
        <taxon>Metamonada</taxon>
        <taxon>Parabasalia</taxon>
        <taxon>Tritrichomonadida</taxon>
        <taxon>Tritrichomonadidae</taxon>
        <taxon>Tritrichomonas</taxon>
    </lineage>
</organism>
<keyword evidence="2" id="KW-0677">Repeat</keyword>
<dbReference type="GeneID" id="94826896"/>
<dbReference type="Proteomes" id="UP000179807">
    <property type="component" value="Unassembled WGS sequence"/>
</dbReference>
<dbReference type="EMBL" id="MLAK01000671">
    <property type="protein sequence ID" value="OHT08319.1"/>
    <property type="molecule type" value="Genomic_DNA"/>
</dbReference>
<dbReference type="GO" id="GO:0003723">
    <property type="term" value="F:RNA binding"/>
    <property type="evidence" value="ECO:0007669"/>
    <property type="project" value="TreeGrafter"/>
</dbReference>
<evidence type="ECO:0000313" key="6">
    <source>
        <dbReference type="EMBL" id="OHT08319.1"/>
    </source>
</evidence>
<dbReference type="InterPro" id="IPR011047">
    <property type="entry name" value="Quinoprotein_ADH-like_sf"/>
</dbReference>
<sequence>MDPIAKFRGSHSRGTIFQPGLKSCNKAVVNTEGDLLFVASGNNIYGYNLFTECCFKIYEGHEGIIEDFDIDSKSRYIISVGAQGVVFVHEIESGNVKMRIDVGMLLRCCCVGPLNYIAVVTSTQMKQDPILHVYHLLLDSGKVTEKCTMTFERGINCILYASDSQIICGDIDGKLLLVDTEEYQKNSPDSRQMIKKTVNAHRGPINSIRKSWDGKFFATASADTTASTWAVDSFEKLGTFPHSFLVSSAALSPIANHIVLASSADKKNVASTNFGSTDFTINFFNLIFQDEFASMKVFKSPVNDVVFTPDGMTLIVTSQEGTFMIIRLGEDYKLQCEALANEEKELVEEIDRQ</sequence>
<evidence type="ECO:0000313" key="7">
    <source>
        <dbReference type="Proteomes" id="UP000179807"/>
    </source>
</evidence>
<dbReference type="InterPro" id="IPR015943">
    <property type="entry name" value="WD40/YVTN_repeat-like_dom_sf"/>
</dbReference>
<dbReference type="RefSeq" id="XP_068361455.1">
    <property type="nucleotide sequence ID" value="XM_068492192.1"/>
</dbReference>
<dbReference type="OrthoDB" id="24966at2759"/>
<dbReference type="PANTHER" id="PTHR19877">
    <property type="entry name" value="EUKARYOTIC TRANSLATION INITIATION FACTOR 3 SUBUNIT I"/>
    <property type="match status" value="1"/>
</dbReference>
<evidence type="ECO:0000256" key="5">
    <source>
        <dbReference type="PROSITE-ProRule" id="PRU00221"/>
    </source>
</evidence>
<dbReference type="PANTHER" id="PTHR19877:SF1">
    <property type="entry name" value="EUKARYOTIC TRANSLATION INITIATION FACTOR 3 SUBUNIT I"/>
    <property type="match status" value="1"/>
</dbReference>
<accession>A0A1J4KA67</accession>
<evidence type="ECO:0000256" key="2">
    <source>
        <dbReference type="ARBA" id="ARBA00022737"/>
    </source>
</evidence>